<dbReference type="Proteomes" id="UP000639772">
    <property type="component" value="Chromosome 6"/>
</dbReference>
<dbReference type="Gene3D" id="1.25.40.10">
    <property type="entry name" value="Tetratricopeptide repeat domain"/>
    <property type="match status" value="1"/>
</dbReference>
<sequence>MCLVDLLGRAGLVEEAYRLITEEVPSGMKPQAGVWGALLSACRSYCNVDIGEAAAKRLMEMEPENSGNYVLLSNIYAKAQRWGDVARVRAAMRSRGVWKLPGWSWVDVGAGVIRKFMTGEANEQELENVLQTLNWELKDHGYLPTMEEGEE</sequence>
<protein>
    <recommendedName>
        <fullName evidence="3">Pentatricopeptide repeat-containing protein</fullName>
    </recommendedName>
</protein>
<dbReference type="InterPro" id="IPR046960">
    <property type="entry name" value="PPR_At4g14850-like_plant"/>
</dbReference>
<dbReference type="GO" id="GO:0009451">
    <property type="term" value="P:RNA modification"/>
    <property type="evidence" value="ECO:0007669"/>
    <property type="project" value="InterPro"/>
</dbReference>
<gene>
    <name evidence="1" type="ORF">HPP92_013127</name>
</gene>
<dbReference type="EMBL" id="JADCNM010000006">
    <property type="protein sequence ID" value="KAG0478408.1"/>
    <property type="molecule type" value="Genomic_DNA"/>
</dbReference>
<dbReference type="GO" id="GO:0003723">
    <property type="term" value="F:RNA binding"/>
    <property type="evidence" value="ECO:0007669"/>
    <property type="project" value="InterPro"/>
</dbReference>
<reference evidence="1 2" key="1">
    <citation type="journal article" date="2020" name="Nat. Food">
        <title>A phased Vanilla planifolia genome enables genetic improvement of flavour and production.</title>
        <authorList>
            <person name="Hasing T."/>
            <person name="Tang H."/>
            <person name="Brym M."/>
            <person name="Khazi F."/>
            <person name="Huang T."/>
            <person name="Chambers A.H."/>
        </authorList>
    </citation>
    <scope>NUCLEOTIDE SEQUENCE [LARGE SCALE GENOMIC DNA]</scope>
    <source>
        <tissue evidence="1">Leaf</tissue>
    </source>
</reference>
<evidence type="ECO:0008006" key="3">
    <source>
        <dbReference type="Google" id="ProtNLM"/>
    </source>
</evidence>
<dbReference type="PANTHER" id="PTHR47926">
    <property type="entry name" value="PENTATRICOPEPTIDE REPEAT-CONTAINING PROTEIN"/>
    <property type="match status" value="1"/>
</dbReference>
<accession>A0A835QV18</accession>
<dbReference type="Pfam" id="PF20431">
    <property type="entry name" value="E_motif"/>
    <property type="match status" value="1"/>
</dbReference>
<evidence type="ECO:0000313" key="2">
    <source>
        <dbReference type="Proteomes" id="UP000639772"/>
    </source>
</evidence>
<dbReference type="InterPro" id="IPR011990">
    <property type="entry name" value="TPR-like_helical_dom_sf"/>
</dbReference>
<dbReference type="OrthoDB" id="185373at2759"/>
<comment type="caution">
    <text evidence="1">The sequence shown here is derived from an EMBL/GenBank/DDBJ whole genome shotgun (WGS) entry which is preliminary data.</text>
</comment>
<organism evidence="1 2">
    <name type="scientific">Vanilla planifolia</name>
    <name type="common">Vanilla</name>
    <dbReference type="NCBI Taxonomy" id="51239"/>
    <lineage>
        <taxon>Eukaryota</taxon>
        <taxon>Viridiplantae</taxon>
        <taxon>Streptophyta</taxon>
        <taxon>Embryophyta</taxon>
        <taxon>Tracheophyta</taxon>
        <taxon>Spermatophyta</taxon>
        <taxon>Magnoliopsida</taxon>
        <taxon>Liliopsida</taxon>
        <taxon>Asparagales</taxon>
        <taxon>Orchidaceae</taxon>
        <taxon>Vanilloideae</taxon>
        <taxon>Vanilleae</taxon>
        <taxon>Vanilla</taxon>
    </lineage>
</organism>
<proteinExistence type="predicted"/>
<evidence type="ECO:0000313" key="1">
    <source>
        <dbReference type="EMBL" id="KAG0478408.1"/>
    </source>
</evidence>
<dbReference type="AlphaFoldDB" id="A0A835QV18"/>
<dbReference type="InterPro" id="IPR046848">
    <property type="entry name" value="E_motif"/>
</dbReference>
<name>A0A835QV18_VANPL</name>
<dbReference type="PANTHER" id="PTHR47926:SF457">
    <property type="entry name" value="PENTACOTRIPEPTIDE-REPEAT REGION OF PRORP DOMAIN-CONTAINING PROTEIN"/>
    <property type="match status" value="1"/>
</dbReference>